<evidence type="ECO:0000256" key="2">
    <source>
        <dbReference type="ARBA" id="ARBA00022741"/>
    </source>
</evidence>
<evidence type="ECO:0000256" key="4">
    <source>
        <dbReference type="ARBA" id="ARBA00022840"/>
    </source>
</evidence>
<dbReference type="EC" id="2.7.4.7" evidence="6"/>
<name>A0A6B0GFE4_9EURY</name>
<evidence type="ECO:0000256" key="1">
    <source>
        <dbReference type="ARBA" id="ARBA00022679"/>
    </source>
</evidence>
<dbReference type="EMBL" id="WSZK01000009">
    <property type="protein sequence ID" value="MWG33676.1"/>
    <property type="molecule type" value="Genomic_DNA"/>
</dbReference>
<dbReference type="AlphaFoldDB" id="A0A6B0GFE4"/>
<dbReference type="SUPFAM" id="SSF53613">
    <property type="entry name" value="Ribokinase-like"/>
    <property type="match status" value="1"/>
</dbReference>
<dbReference type="GO" id="GO:0008972">
    <property type="term" value="F:phosphomethylpyrimidine kinase activity"/>
    <property type="evidence" value="ECO:0007669"/>
    <property type="project" value="UniProtKB-EC"/>
</dbReference>
<evidence type="ECO:0000313" key="6">
    <source>
        <dbReference type="EMBL" id="MWG33676.1"/>
    </source>
</evidence>
<dbReference type="Gene3D" id="3.40.1190.20">
    <property type="match status" value="1"/>
</dbReference>
<dbReference type="InterPro" id="IPR013749">
    <property type="entry name" value="PM/HMP-P_kinase-1"/>
</dbReference>
<dbReference type="GO" id="GO:0008902">
    <property type="term" value="F:hydroxymethylpyrimidine kinase activity"/>
    <property type="evidence" value="ECO:0007669"/>
    <property type="project" value="UniProtKB-EC"/>
</dbReference>
<sequence>MEATPERPPYALTVAASDSGGGAGVQADLKTMTRLGVYGGSVCVALTAQNTRTVDSVFTLPTAEVRAQFEAVTDDFDVRAVKVGMLATEPVVRTVADLLDGFGGSVVVDPVMVSSAGDTLLDPDAIDAYDALFERSTLVTPNADEAETVTGVRPDSPSAVREVAAAVRERGADAVLLKGGHVETDGTVRDTLVTGDDRTVFETERVATASTHGSGCTLSSAVAARLAHGDDLTAAVERGIEFTHATIASPAAVGERGSVNHLVDVEGAVPQVDRG</sequence>
<evidence type="ECO:0000313" key="7">
    <source>
        <dbReference type="Proteomes" id="UP000451471"/>
    </source>
</evidence>
<keyword evidence="2" id="KW-0547">Nucleotide-binding</keyword>
<dbReference type="EC" id="2.7.1.49" evidence="6"/>
<dbReference type="CDD" id="cd01169">
    <property type="entry name" value="HMPP_kinase"/>
    <property type="match status" value="1"/>
</dbReference>
<dbReference type="GO" id="GO:0005524">
    <property type="term" value="F:ATP binding"/>
    <property type="evidence" value="ECO:0007669"/>
    <property type="project" value="UniProtKB-KW"/>
</dbReference>
<dbReference type="FunFam" id="3.40.1190.20:FF:000003">
    <property type="entry name" value="Phosphomethylpyrimidine kinase ThiD"/>
    <property type="match status" value="1"/>
</dbReference>
<evidence type="ECO:0000256" key="3">
    <source>
        <dbReference type="ARBA" id="ARBA00022777"/>
    </source>
</evidence>
<protein>
    <submittedName>
        <fullName evidence="6">Bifunctional hydroxymethylpyrimidine kinase/phosphomethylpyrimidine kinase</fullName>
        <ecNumber evidence="6">2.7.1.49</ecNumber>
        <ecNumber evidence="6">2.7.4.7</ecNumber>
    </submittedName>
</protein>
<keyword evidence="3 6" id="KW-0418">Kinase</keyword>
<dbReference type="PANTHER" id="PTHR20858">
    <property type="entry name" value="PHOSPHOMETHYLPYRIMIDINE KINASE"/>
    <property type="match status" value="1"/>
</dbReference>
<dbReference type="NCBIfam" id="TIGR00097">
    <property type="entry name" value="HMP-P_kinase"/>
    <property type="match status" value="1"/>
</dbReference>
<organism evidence="6 7">
    <name type="scientific">Halomarina oriensis</name>
    <dbReference type="NCBI Taxonomy" id="671145"/>
    <lineage>
        <taxon>Archaea</taxon>
        <taxon>Methanobacteriati</taxon>
        <taxon>Methanobacteriota</taxon>
        <taxon>Stenosarchaea group</taxon>
        <taxon>Halobacteria</taxon>
        <taxon>Halobacteriales</taxon>
        <taxon>Natronomonadaceae</taxon>
        <taxon>Halomarina</taxon>
    </lineage>
</organism>
<dbReference type="InterPro" id="IPR029056">
    <property type="entry name" value="Ribokinase-like"/>
</dbReference>
<dbReference type="PANTHER" id="PTHR20858:SF17">
    <property type="entry name" value="HYDROXYMETHYLPYRIMIDINE_PHOSPHOMETHYLPYRIMIDINE KINASE THI20-RELATED"/>
    <property type="match status" value="1"/>
</dbReference>
<dbReference type="InterPro" id="IPR004399">
    <property type="entry name" value="HMP/HMP-P_kinase_dom"/>
</dbReference>
<accession>A0A6B0GFE4</accession>
<keyword evidence="1 6" id="KW-0808">Transferase</keyword>
<keyword evidence="4" id="KW-0067">ATP-binding</keyword>
<proteinExistence type="predicted"/>
<dbReference type="GO" id="GO:0009228">
    <property type="term" value="P:thiamine biosynthetic process"/>
    <property type="evidence" value="ECO:0007669"/>
    <property type="project" value="InterPro"/>
</dbReference>
<dbReference type="Proteomes" id="UP000451471">
    <property type="component" value="Unassembled WGS sequence"/>
</dbReference>
<keyword evidence="7" id="KW-1185">Reference proteome</keyword>
<comment type="caution">
    <text evidence="6">The sequence shown here is derived from an EMBL/GenBank/DDBJ whole genome shotgun (WGS) entry which is preliminary data.</text>
</comment>
<dbReference type="Pfam" id="PF08543">
    <property type="entry name" value="Phos_pyr_kin"/>
    <property type="match status" value="1"/>
</dbReference>
<feature type="domain" description="Pyridoxamine kinase/Phosphomethylpyrimidine kinase" evidence="5">
    <location>
        <begin position="18"/>
        <end position="255"/>
    </location>
</feature>
<gene>
    <name evidence="6" type="primary">thiD</name>
    <name evidence="6" type="ORF">GQS65_04075</name>
</gene>
<evidence type="ECO:0000259" key="5">
    <source>
        <dbReference type="Pfam" id="PF08543"/>
    </source>
</evidence>
<dbReference type="GO" id="GO:0005829">
    <property type="term" value="C:cytosol"/>
    <property type="evidence" value="ECO:0007669"/>
    <property type="project" value="TreeGrafter"/>
</dbReference>
<reference evidence="6 7" key="1">
    <citation type="submission" date="2019-12" db="EMBL/GenBank/DDBJ databases">
        <title>Halocatena pleomorpha gen. nov. sp. nov., an extremely halophilic archaeon of family Halobacteriaceae isolated from saltpan soil.</title>
        <authorList>
            <person name="Pal Y."/>
            <person name="Verma A."/>
            <person name="Krishnamurthi S."/>
            <person name="Kumar P."/>
        </authorList>
    </citation>
    <scope>NUCLEOTIDE SEQUENCE [LARGE SCALE GENOMIC DNA]</scope>
    <source>
        <strain evidence="6 7">JCM 16495</strain>
    </source>
</reference>